<dbReference type="SUPFAM" id="SSF48150">
    <property type="entry name" value="DNA-glycosylase"/>
    <property type="match status" value="1"/>
</dbReference>
<evidence type="ECO:0000313" key="15">
    <source>
        <dbReference type="EMBL" id="PNN20821.1"/>
    </source>
</evidence>
<dbReference type="InterPro" id="IPR003265">
    <property type="entry name" value="HhH-GPD_domain"/>
</dbReference>
<dbReference type="Proteomes" id="UP000053523">
    <property type="component" value="Unassembled WGS sequence"/>
</dbReference>
<dbReference type="GO" id="GO:0006298">
    <property type="term" value="P:mismatch repair"/>
    <property type="evidence" value="ECO:0007669"/>
    <property type="project" value="TreeGrafter"/>
</dbReference>
<comment type="similarity">
    <text evidence="2 13">Belongs to the Nth/MutY family.</text>
</comment>
<comment type="cofactor">
    <cofactor evidence="13">
        <name>[4Fe-4S] cluster</name>
        <dbReference type="ChEBI" id="CHEBI:49883"/>
    </cofactor>
    <text evidence="13">Binds 1 [4Fe-4S] cluster.</text>
</comment>
<evidence type="ECO:0000256" key="1">
    <source>
        <dbReference type="ARBA" id="ARBA00000843"/>
    </source>
</evidence>
<dbReference type="GO" id="GO:0006284">
    <property type="term" value="P:base-excision repair"/>
    <property type="evidence" value="ECO:0007669"/>
    <property type="project" value="UniProtKB-UniRule"/>
</dbReference>
<evidence type="ECO:0000313" key="16">
    <source>
        <dbReference type="Proteomes" id="UP000053523"/>
    </source>
</evidence>
<reference evidence="15 16" key="1">
    <citation type="submission" date="2017-12" db="EMBL/GenBank/DDBJ databases">
        <title>FDA dAtabase for Regulatory Grade micrObial Sequences (FDA-ARGOS): Supporting development and validation of Infectious Disease Dx tests.</title>
        <authorList>
            <person name="Hoffmann M."/>
            <person name="Allard M."/>
            <person name="Evans P."/>
            <person name="Brown E."/>
            <person name="Tallon L."/>
            <person name="Sadzewicz L."/>
            <person name="Sengamalay N."/>
            <person name="Ott S."/>
            <person name="Godinez A."/>
            <person name="Nagaraj S."/>
            <person name="Vavikolanu K."/>
            <person name="Aluvathingal J."/>
            <person name="Nadendla S."/>
            <person name="Sichtig H."/>
        </authorList>
    </citation>
    <scope>NUCLEOTIDE SEQUENCE [LARGE SCALE GENOMIC DNA]</scope>
    <source>
        <strain evidence="15 16">FDAARGOS_148</strain>
    </source>
</reference>
<dbReference type="InterPro" id="IPR023170">
    <property type="entry name" value="HhH_base_excis_C"/>
</dbReference>
<dbReference type="InterPro" id="IPR011257">
    <property type="entry name" value="DNA_glycosylase"/>
</dbReference>
<dbReference type="PANTHER" id="PTHR42944">
    <property type="entry name" value="ADENINE DNA GLYCOSYLASE"/>
    <property type="match status" value="1"/>
</dbReference>
<dbReference type="InterPro" id="IPR004035">
    <property type="entry name" value="Endouclease-III_FeS-bd_BS"/>
</dbReference>
<dbReference type="AlphaFoldDB" id="A0A2K0A725"/>
<dbReference type="RefSeq" id="WP_037551116.1">
    <property type="nucleotide sequence ID" value="NZ_CAJCFZ010000017.1"/>
</dbReference>
<dbReference type="CDD" id="cd03431">
    <property type="entry name" value="NUDIX_DNA_Glycosylase_C-MutY"/>
    <property type="match status" value="1"/>
</dbReference>
<evidence type="ECO:0000256" key="7">
    <source>
        <dbReference type="ARBA" id="ARBA00022763"/>
    </source>
</evidence>
<sequence length="348" mass="40798">MLNESTFKKNLIQWFNENQREMPWRETSNPYYIWLSEVMLQQTQVKTVIDYYHKFISRFPTIEDLSQANEDEVLKYWEGLGYYSRARNFHTAVKEVASEYNGVVPSTPDQFGKLKGVGPYTQAAVLSIAFNKPLATVDGNVFRVWSRLNNDQRDIKLQSTRKAYEKELQPYVYHHSGTFNQAMMELGALVCTPKNPLCLFCPVQDNCSAFKEGTVLNLPVKTKNIKKKTIQQHVFLVRNAKGEYLIEQRQERLLNGMWQFPMFEAPNALEQLENKLGTSLSIAEEIVFKLKHQFTHMTWDIKVYSVIETVSLSKKMMEDYKLEWMNLNRRDEYTLPVSMDKIYKYING</sequence>
<dbReference type="InterPro" id="IPR044298">
    <property type="entry name" value="MIG/MutY"/>
</dbReference>
<dbReference type="Gene3D" id="1.10.340.30">
    <property type="entry name" value="Hypothetical protein, domain 2"/>
    <property type="match status" value="1"/>
</dbReference>
<dbReference type="InterPro" id="IPR029119">
    <property type="entry name" value="MutY_C"/>
</dbReference>
<accession>A0A2K0A725</accession>
<evidence type="ECO:0000256" key="5">
    <source>
        <dbReference type="ARBA" id="ARBA00022485"/>
    </source>
</evidence>
<dbReference type="NCBIfam" id="TIGR01084">
    <property type="entry name" value="mutY"/>
    <property type="match status" value="1"/>
</dbReference>
<proteinExistence type="inferred from homology"/>
<keyword evidence="7 13" id="KW-0227">DNA damage</keyword>
<keyword evidence="12 13" id="KW-0326">Glycosidase</keyword>
<dbReference type="Pfam" id="PF00730">
    <property type="entry name" value="HhH-GPD"/>
    <property type="match status" value="1"/>
</dbReference>
<comment type="catalytic activity">
    <reaction evidence="1 13">
        <text>Hydrolyzes free adenine bases from 7,8-dihydro-8-oxoguanine:adenine mismatched double-stranded DNA, leaving an apurinic site.</text>
        <dbReference type="EC" id="3.2.2.31"/>
    </reaction>
</comment>
<evidence type="ECO:0000256" key="11">
    <source>
        <dbReference type="ARBA" id="ARBA00023204"/>
    </source>
</evidence>
<dbReference type="SMART" id="SM00478">
    <property type="entry name" value="ENDO3c"/>
    <property type="match status" value="1"/>
</dbReference>
<dbReference type="Gene3D" id="1.10.1670.10">
    <property type="entry name" value="Helix-hairpin-Helix base-excision DNA repair enzymes (C-terminal)"/>
    <property type="match status" value="1"/>
</dbReference>
<keyword evidence="6" id="KW-0479">Metal-binding</keyword>
<feature type="domain" description="HhH-GPD" evidence="14">
    <location>
        <begin position="39"/>
        <end position="189"/>
    </location>
</feature>
<evidence type="ECO:0000256" key="12">
    <source>
        <dbReference type="ARBA" id="ARBA00023295"/>
    </source>
</evidence>
<evidence type="ECO:0000256" key="8">
    <source>
        <dbReference type="ARBA" id="ARBA00022801"/>
    </source>
</evidence>
<evidence type="ECO:0000256" key="3">
    <source>
        <dbReference type="ARBA" id="ARBA00012045"/>
    </source>
</evidence>
<dbReference type="InterPro" id="IPR000445">
    <property type="entry name" value="HhH_motif"/>
</dbReference>
<keyword evidence="5" id="KW-0004">4Fe-4S</keyword>
<dbReference type="GO" id="GO:0034039">
    <property type="term" value="F:8-oxo-7,8-dihydroguanine DNA N-glycosylase activity"/>
    <property type="evidence" value="ECO:0007669"/>
    <property type="project" value="TreeGrafter"/>
</dbReference>
<dbReference type="PANTHER" id="PTHR42944:SF1">
    <property type="entry name" value="ADENINE DNA GLYCOSYLASE"/>
    <property type="match status" value="1"/>
</dbReference>
<evidence type="ECO:0000256" key="10">
    <source>
        <dbReference type="ARBA" id="ARBA00023014"/>
    </source>
</evidence>
<dbReference type="Pfam" id="PF00633">
    <property type="entry name" value="HHH"/>
    <property type="match status" value="1"/>
</dbReference>
<comment type="function">
    <text evidence="13">Adenine glycosylase active on G-A mispairs.</text>
</comment>
<evidence type="ECO:0000256" key="13">
    <source>
        <dbReference type="RuleBase" id="RU365096"/>
    </source>
</evidence>
<dbReference type="SUPFAM" id="SSF55811">
    <property type="entry name" value="Nudix"/>
    <property type="match status" value="1"/>
</dbReference>
<evidence type="ECO:0000256" key="6">
    <source>
        <dbReference type="ARBA" id="ARBA00022723"/>
    </source>
</evidence>
<dbReference type="InterPro" id="IPR015797">
    <property type="entry name" value="NUDIX_hydrolase-like_dom_sf"/>
</dbReference>
<dbReference type="GO" id="GO:0046872">
    <property type="term" value="F:metal ion binding"/>
    <property type="evidence" value="ECO:0007669"/>
    <property type="project" value="UniProtKB-UniRule"/>
</dbReference>
<dbReference type="Pfam" id="PF14815">
    <property type="entry name" value="NUDIX_4"/>
    <property type="match status" value="1"/>
</dbReference>
<keyword evidence="11" id="KW-0234">DNA repair</keyword>
<evidence type="ECO:0000256" key="9">
    <source>
        <dbReference type="ARBA" id="ARBA00023004"/>
    </source>
</evidence>
<dbReference type="CDD" id="cd00056">
    <property type="entry name" value="ENDO3c"/>
    <property type="match status" value="1"/>
</dbReference>
<dbReference type="Gene3D" id="3.90.79.10">
    <property type="entry name" value="Nucleoside Triphosphate Pyrophosphohydrolase"/>
    <property type="match status" value="1"/>
</dbReference>
<evidence type="ECO:0000256" key="4">
    <source>
        <dbReference type="ARBA" id="ARBA00022023"/>
    </source>
</evidence>
<dbReference type="InterPro" id="IPR005760">
    <property type="entry name" value="A/G_AdeGlyc_MutY"/>
</dbReference>
<dbReference type="GO" id="GO:0035485">
    <property type="term" value="F:adenine/guanine mispair binding"/>
    <property type="evidence" value="ECO:0007669"/>
    <property type="project" value="TreeGrafter"/>
</dbReference>
<keyword evidence="10" id="KW-0411">Iron-sulfur</keyword>
<dbReference type="EC" id="3.2.2.31" evidence="3 13"/>
<dbReference type="GO" id="GO:0032357">
    <property type="term" value="F:oxidized purine DNA binding"/>
    <property type="evidence" value="ECO:0007669"/>
    <property type="project" value="TreeGrafter"/>
</dbReference>
<organism evidence="15 16">
    <name type="scientific">Staphylococcus haemolyticus</name>
    <dbReference type="NCBI Taxonomy" id="1283"/>
    <lineage>
        <taxon>Bacteria</taxon>
        <taxon>Bacillati</taxon>
        <taxon>Bacillota</taxon>
        <taxon>Bacilli</taxon>
        <taxon>Bacillales</taxon>
        <taxon>Staphylococcaceae</taxon>
        <taxon>Staphylococcus</taxon>
    </lineage>
</organism>
<evidence type="ECO:0000259" key="14">
    <source>
        <dbReference type="SMART" id="SM00478"/>
    </source>
</evidence>
<dbReference type="GO" id="GO:0000701">
    <property type="term" value="F:purine-specific mismatch base pair DNA N-glycosylase activity"/>
    <property type="evidence" value="ECO:0007669"/>
    <property type="project" value="UniProtKB-EC"/>
</dbReference>
<evidence type="ECO:0000256" key="2">
    <source>
        <dbReference type="ARBA" id="ARBA00008343"/>
    </source>
</evidence>
<dbReference type="EMBL" id="LORN02000015">
    <property type="protein sequence ID" value="PNN20821.1"/>
    <property type="molecule type" value="Genomic_DNA"/>
</dbReference>
<comment type="caution">
    <text evidence="15">The sequence shown here is derived from an EMBL/GenBank/DDBJ whole genome shotgun (WGS) entry which is preliminary data.</text>
</comment>
<dbReference type="PROSITE" id="PS00764">
    <property type="entry name" value="ENDONUCLEASE_III_1"/>
    <property type="match status" value="1"/>
</dbReference>
<protein>
    <recommendedName>
        <fullName evidence="4 13">Adenine DNA glycosylase</fullName>
        <ecNumber evidence="3 13">3.2.2.31</ecNumber>
    </recommendedName>
</protein>
<dbReference type="FunFam" id="1.10.340.30:FF:000010">
    <property type="entry name" value="Adenine DNA glycosylase"/>
    <property type="match status" value="1"/>
</dbReference>
<keyword evidence="8" id="KW-0378">Hydrolase</keyword>
<keyword evidence="9 13" id="KW-0408">Iron</keyword>
<gene>
    <name evidence="15" type="primary">mutY</name>
    <name evidence="15" type="ORF">AL503_008485</name>
</gene>
<dbReference type="GO" id="GO:0051539">
    <property type="term" value="F:4 iron, 4 sulfur cluster binding"/>
    <property type="evidence" value="ECO:0007669"/>
    <property type="project" value="UniProtKB-UniRule"/>
</dbReference>
<name>A0A2K0A725_STAHA</name>